<dbReference type="CDD" id="cd04301">
    <property type="entry name" value="NAT_SF"/>
    <property type="match status" value="1"/>
</dbReference>
<feature type="compositionally biased region" description="Basic and acidic residues" evidence="3">
    <location>
        <begin position="318"/>
        <end position="330"/>
    </location>
</feature>
<evidence type="ECO:0000259" key="4">
    <source>
        <dbReference type="PROSITE" id="PS51186"/>
    </source>
</evidence>
<proteinExistence type="predicted"/>
<organism evidence="5 6">
    <name type="scientific">Erythrobacter rubeus</name>
    <dbReference type="NCBI Taxonomy" id="2760803"/>
    <lineage>
        <taxon>Bacteria</taxon>
        <taxon>Pseudomonadati</taxon>
        <taxon>Pseudomonadota</taxon>
        <taxon>Alphaproteobacteria</taxon>
        <taxon>Sphingomonadales</taxon>
        <taxon>Erythrobacteraceae</taxon>
        <taxon>Erythrobacter/Porphyrobacter group</taxon>
        <taxon>Erythrobacter</taxon>
    </lineage>
</organism>
<gene>
    <name evidence="5" type="ORF">IB285_12935</name>
</gene>
<accession>A0ABR8KQY7</accession>
<dbReference type="InterPro" id="IPR000182">
    <property type="entry name" value="GNAT_dom"/>
</dbReference>
<feature type="region of interest" description="Disordered" evidence="3">
    <location>
        <begin position="168"/>
        <end position="198"/>
    </location>
</feature>
<evidence type="ECO:0000256" key="3">
    <source>
        <dbReference type="SAM" id="MobiDB-lite"/>
    </source>
</evidence>
<dbReference type="SUPFAM" id="SSF55729">
    <property type="entry name" value="Acyl-CoA N-acyltransferases (Nat)"/>
    <property type="match status" value="1"/>
</dbReference>
<evidence type="ECO:0000313" key="6">
    <source>
        <dbReference type="Proteomes" id="UP000635384"/>
    </source>
</evidence>
<dbReference type="PANTHER" id="PTHR43877">
    <property type="entry name" value="AMINOALKYLPHOSPHONATE N-ACETYLTRANSFERASE-RELATED-RELATED"/>
    <property type="match status" value="1"/>
</dbReference>
<keyword evidence="2" id="KW-0012">Acyltransferase</keyword>
<feature type="domain" description="N-acetyltransferase" evidence="4">
    <location>
        <begin position="7"/>
        <end position="170"/>
    </location>
</feature>
<evidence type="ECO:0000256" key="2">
    <source>
        <dbReference type="ARBA" id="ARBA00023315"/>
    </source>
</evidence>
<dbReference type="EMBL" id="JACXLC010000001">
    <property type="protein sequence ID" value="MBD2843159.1"/>
    <property type="molecule type" value="Genomic_DNA"/>
</dbReference>
<dbReference type="Pfam" id="PF00583">
    <property type="entry name" value="Acetyltransf_1"/>
    <property type="match status" value="1"/>
</dbReference>
<dbReference type="Pfam" id="PF04480">
    <property type="entry name" value="DUF559"/>
    <property type="match status" value="1"/>
</dbReference>
<sequence>MAVAETLEVRPVRSADADQLADLLNAIIRAGGTTALEEPFSADALDQKYLTGPDVLDCFVAEGPASGELVGFQTLVTSSSLPGDVADIATFAQSGATQRGIGTSLFAATSARARELGLEEINATIRADNTGGLAFYSKMGFEDHSVTESVPLADGTLVDRVHKRFALRPEGKSKKSGRKTLGLKDTSNTEPNLNKKGRGWKISDARLDELHSQARERRRFSSEAHKALAKRFAEANLGRHTFKRHAVVGSAIVDFNCHSLGMAVDIFEDGDNEQLASRRDKSLEAVGIKVMRIRASDILEDMDKVLERITLGMRARISDRKDAARAHREANPNQDYPGRRS</sequence>
<evidence type="ECO:0000256" key="1">
    <source>
        <dbReference type="ARBA" id="ARBA00022679"/>
    </source>
</evidence>
<dbReference type="Gene3D" id="3.40.960.10">
    <property type="entry name" value="VSR Endonuclease"/>
    <property type="match status" value="1"/>
</dbReference>
<feature type="region of interest" description="Disordered" evidence="3">
    <location>
        <begin position="318"/>
        <end position="341"/>
    </location>
</feature>
<comment type="caution">
    <text evidence="5">The sequence shown here is derived from an EMBL/GenBank/DDBJ whole genome shotgun (WGS) entry which is preliminary data.</text>
</comment>
<evidence type="ECO:0000313" key="5">
    <source>
        <dbReference type="EMBL" id="MBD2843159.1"/>
    </source>
</evidence>
<keyword evidence="1" id="KW-0808">Transferase</keyword>
<dbReference type="PROSITE" id="PS51186">
    <property type="entry name" value="GNAT"/>
    <property type="match status" value="1"/>
</dbReference>
<protein>
    <submittedName>
        <fullName evidence="5">GNAT family N-acetyltransferase</fullName>
    </submittedName>
</protein>
<dbReference type="Proteomes" id="UP000635384">
    <property type="component" value="Unassembled WGS sequence"/>
</dbReference>
<reference evidence="5 6" key="1">
    <citation type="submission" date="2020-09" db="EMBL/GenBank/DDBJ databases">
        <authorList>
            <person name="Yoon J.-W."/>
        </authorList>
    </citation>
    <scope>NUCLEOTIDE SEQUENCE [LARGE SCALE GENOMIC DNA]</scope>
    <source>
        <strain evidence="5 6">KMU-140</strain>
    </source>
</reference>
<dbReference type="InterPro" id="IPR016181">
    <property type="entry name" value="Acyl_CoA_acyltransferase"/>
</dbReference>
<dbReference type="InterPro" id="IPR050832">
    <property type="entry name" value="Bact_Acetyltransf"/>
</dbReference>
<name>A0ABR8KQY7_9SPHN</name>
<dbReference type="InterPro" id="IPR007569">
    <property type="entry name" value="DUF559"/>
</dbReference>
<keyword evidence="6" id="KW-1185">Reference proteome</keyword>
<dbReference type="Gene3D" id="3.40.630.30">
    <property type="match status" value="1"/>
</dbReference>